<dbReference type="InterPro" id="IPR056576">
    <property type="entry name" value="MGAT4_A/B/C_C"/>
</dbReference>
<keyword evidence="4" id="KW-0472">Membrane</keyword>
<sequence>MQYFARSVARWVPWRRSPMLVPLGLCVIVLQIVIIVRMEREFLTIGIPTVKRQGDDYIIQTVTSLLSNMDDDQKKDVTIVILVADLDPVLRNATFVQLQKSFEQDISEGHIHVIQTPKTLYSSFKVTKQTYDQSKDYVTWRSKQNYDYAYLMRYSAKLSQYYMQLEDDVITARGYVSNIRQYIQQQNDSWTCLEFSELGFIGKLYKSHDLDRLSQLLLMFFQEQPVDYTYLYFNMLMTQLQKRLRTPTLFQHKGTQSSLPGKIQPLKDRFFDNMVKKYKGDNPPVEIYTTLKTYLNFVPKLSYSNMEGYFWSDGSPGVGDTFVLVFEEPKSIERVVIETGSESHPEDILQHGKLLASLTLLRNTGRLDCTNDIDLGDFSEGRLDVKDVRSIVKFKVMCLQIKVTREQTPWLLIREIAVFLTPSA</sequence>
<dbReference type="Pfam" id="PF04666">
    <property type="entry name" value="MGAT4_cons"/>
    <property type="match status" value="1"/>
</dbReference>
<keyword evidence="4" id="KW-0812">Transmembrane</keyword>
<reference evidence="7 8" key="1">
    <citation type="journal article" date="2023" name="Sci. Data">
        <title>Genome assembly of the Korean intertidal mud-creeper Batillaria attramentaria.</title>
        <authorList>
            <person name="Patra A.K."/>
            <person name="Ho P.T."/>
            <person name="Jun S."/>
            <person name="Lee S.J."/>
            <person name="Kim Y."/>
            <person name="Won Y.J."/>
        </authorList>
    </citation>
    <scope>NUCLEOTIDE SEQUENCE [LARGE SCALE GENOMIC DNA]</scope>
    <source>
        <strain evidence="7">Wonlab-2016</strain>
    </source>
</reference>
<accession>A0ABD0JKQ1</accession>
<keyword evidence="3" id="KW-0808">Transferase</keyword>
<dbReference type="InterPro" id="IPR006759">
    <property type="entry name" value="Glyco_transf_54"/>
</dbReference>
<dbReference type="Pfam" id="PF23524">
    <property type="entry name" value="MGAT4A_C"/>
    <property type="match status" value="1"/>
</dbReference>
<feature type="domain" description="MGAT4 conserved region" evidence="5">
    <location>
        <begin position="38"/>
        <end position="271"/>
    </location>
</feature>
<dbReference type="EMBL" id="JACVVK020000400">
    <property type="protein sequence ID" value="KAK7475612.1"/>
    <property type="molecule type" value="Genomic_DNA"/>
</dbReference>
<keyword evidence="4" id="KW-1133">Transmembrane helix</keyword>
<evidence type="ECO:0000313" key="8">
    <source>
        <dbReference type="Proteomes" id="UP001519460"/>
    </source>
</evidence>
<evidence type="ECO:0000259" key="6">
    <source>
        <dbReference type="Pfam" id="PF23524"/>
    </source>
</evidence>
<name>A0ABD0JKQ1_9CAEN</name>
<dbReference type="PANTHER" id="PTHR12062:SF33">
    <property type="entry name" value="ALPHA-1,6-MANNOSYL-GLYCOPROTEIN 4-BETA-N-ACETYLGLUCOSAMINYLTRANSFERASE-LIKE"/>
    <property type="match status" value="1"/>
</dbReference>
<evidence type="ECO:0000256" key="4">
    <source>
        <dbReference type="SAM" id="Phobius"/>
    </source>
</evidence>
<feature type="domain" description="MGAT4 A/B/C C-terminal" evidence="6">
    <location>
        <begin position="286"/>
        <end position="415"/>
    </location>
</feature>
<evidence type="ECO:0000259" key="5">
    <source>
        <dbReference type="Pfam" id="PF04666"/>
    </source>
</evidence>
<dbReference type="AlphaFoldDB" id="A0ABD0JKQ1"/>
<feature type="transmembrane region" description="Helical" evidence="4">
    <location>
        <begin position="20"/>
        <end position="38"/>
    </location>
</feature>
<comment type="caution">
    <text evidence="7">The sequence shown here is derived from an EMBL/GenBank/DDBJ whole genome shotgun (WGS) entry which is preliminary data.</text>
</comment>
<evidence type="ECO:0000256" key="2">
    <source>
        <dbReference type="ARBA" id="ARBA00022676"/>
    </source>
</evidence>
<gene>
    <name evidence="7" type="ORF">BaRGS_00033161</name>
</gene>
<keyword evidence="2" id="KW-0328">Glycosyltransferase</keyword>
<organism evidence="7 8">
    <name type="scientific">Batillaria attramentaria</name>
    <dbReference type="NCBI Taxonomy" id="370345"/>
    <lineage>
        <taxon>Eukaryota</taxon>
        <taxon>Metazoa</taxon>
        <taxon>Spiralia</taxon>
        <taxon>Lophotrochozoa</taxon>
        <taxon>Mollusca</taxon>
        <taxon>Gastropoda</taxon>
        <taxon>Caenogastropoda</taxon>
        <taxon>Sorbeoconcha</taxon>
        <taxon>Cerithioidea</taxon>
        <taxon>Batillariidae</taxon>
        <taxon>Batillaria</taxon>
    </lineage>
</organism>
<keyword evidence="8" id="KW-1185">Reference proteome</keyword>
<evidence type="ECO:0000256" key="1">
    <source>
        <dbReference type="ARBA" id="ARBA00004922"/>
    </source>
</evidence>
<dbReference type="InterPro" id="IPR057279">
    <property type="entry name" value="MGAT4"/>
</dbReference>
<evidence type="ECO:0000256" key="3">
    <source>
        <dbReference type="ARBA" id="ARBA00022679"/>
    </source>
</evidence>
<evidence type="ECO:0000313" key="7">
    <source>
        <dbReference type="EMBL" id="KAK7475612.1"/>
    </source>
</evidence>
<proteinExistence type="predicted"/>
<dbReference type="GO" id="GO:0008375">
    <property type="term" value="F:acetylglucosaminyltransferase activity"/>
    <property type="evidence" value="ECO:0007669"/>
    <property type="project" value="UniProtKB-ARBA"/>
</dbReference>
<protein>
    <recommendedName>
        <fullName evidence="9">Alpha-1,3-mannosyl-glycoprotein 4-beta-N-acetylglucosaminyltransferase C</fullName>
    </recommendedName>
</protein>
<evidence type="ECO:0008006" key="9">
    <source>
        <dbReference type="Google" id="ProtNLM"/>
    </source>
</evidence>
<dbReference type="Proteomes" id="UP001519460">
    <property type="component" value="Unassembled WGS sequence"/>
</dbReference>
<comment type="pathway">
    <text evidence="1">Protein modification; protein glycosylation.</text>
</comment>
<dbReference type="PANTHER" id="PTHR12062">
    <property type="entry name" value="N-ACETYLGLUCOSAMINYLTRANSFERASE VI"/>
    <property type="match status" value="1"/>
</dbReference>